<dbReference type="EMBL" id="WJQU01001792">
    <property type="protein sequence ID" value="KAJ6633681.1"/>
    <property type="molecule type" value="Genomic_DNA"/>
</dbReference>
<dbReference type="GO" id="GO:0004827">
    <property type="term" value="F:proline-tRNA ligase activity"/>
    <property type="evidence" value="ECO:0007669"/>
    <property type="project" value="TreeGrafter"/>
</dbReference>
<dbReference type="InterPro" id="IPR050062">
    <property type="entry name" value="Pro-tRNA_synthetase"/>
</dbReference>
<gene>
    <name evidence="6" type="primary">PARS2</name>
    <name evidence="6" type="ORF">Bhyg_16614</name>
</gene>
<evidence type="ECO:0000313" key="6">
    <source>
        <dbReference type="EMBL" id="KAJ6633681.1"/>
    </source>
</evidence>
<dbReference type="Pfam" id="PF03129">
    <property type="entry name" value="HGTP_anticodon"/>
    <property type="match status" value="1"/>
</dbReference>
<protein>
    <submittedName>
        <fullName evidence="6">Proline--tRNA ligase, mitochondrial</fullName>
    </submittedName>
</protein>
<keyword evidence="1 6" id="KW-0436">Ligase</keyword>
<keyword evidence="3" id="KW-0067">ATP-binding</keyword>
<feature type="non-terminal residue" evidence="6">
    <location>
        <position position="1"/>
    </location>
</feature>
<dbReference type="Gene3D" id="3.30.930.10">
    <property type="entry name" value="Bira Bifunctional Protein, Domain 2"/>
    <property type="match status" value="1"/>
</dbReference>
<evidence type="ECO:0000313" key="7">
    <source>
        <dbReference type="Proteomes" id="UP001151699"/>
    </source>
</evidence>
<dbReference type="AlphaFoldDB" id="A0A9Q0MLU6"/>
<keyword evidence="7" id="KW-1185">Reference proteome</keyword>
<dbReference type="PANTHER" id="PTHR42753">
    <property type="entry name" value="MITOCHONDRIAL RIBOSOME PROTEIN L39/PROLYL-TRNA LIGASE FAMILY MEMBER"/>
    <property type="match status" value="1"/>
</dbReference>
<accession>A0A9Q0MLU6</accession>
<sequence length="307" mass="34335">MSYKQLPLRLYQIGNKFREEQRPKHGLLRSKEFLMKDSYSFDIDRSSALKTYEEFSQIYKELFQAIGVTVTAVEANAGNIGGSLSHEYQIAAEIGEDEIVKCPSCAWSSNLELSGDITTCPKCQSQIERNRSIEVAHTFVLDDKYSKPLRATFQPANGKPSELMMGCYGIGITRLIAASVETLSTENEIRWPFALAPFSILIIPPKGGSHEEASAAHLTNVVYGELCKTVELSDDIVVDDRLGLTIGKRLLEARKMGYPMIIVIGKEAAGDDGKYEIHFTDSNVVLHLRLNDLLNEVNKKLKLHCFR</sequence>
<evidence type="ECO:0000256" key="2">
    <source>
        <dbReference type="ARBA" id="ARBA00022741"/>
    </source>
</evidence>
<evidence type="ECO:0000256" key="4">
    <source>
        <dbReference type="ARBA" id="ARBA00023146"/>
    </source>
</evidence>
<dbReference type="InterPro" id="IPR004154">
    <property type="entry name" value="Anticodon-bd"/>
</dbReference>
<comment type="caution">
    <text evidence="6">The sequence shown here is derived from an EMBL/GenBank/DDBJ whole genome shotgun (WGS) entry which is preliminary data.</text>
</comment>
<dbReference type="PROSITE" id="PS50862">
    <property type="entry name" value="AA_TRNA_LIGASE_II"/>
    <property type="match status" value="1"/>
</dbReference>
<evidence type="ECO:0000259" key="5">
    <source>
        <dbReference type="PROSITE" id="PS50862"/>
    </source>
</evidence>
<dbReference type="OrthoDB" id="10267474at2759"/>
<dbReference type="InterPro" id="IPR002314">
    <property type="entry name" value="aa-tRNA-synt_IIb"/>
</dbReference>
<name>A0A9Q0MLU6_9DIPT</name>
<dbReference type="PANTHER" id="PTHR42753:SF10">
    <property type="entry name" value="PROLINE--TRNA LIGASE, MITOCHONDRIAL-RELATED"/>
    <property type="match status" value="1"/>
</dbReference>
<dbReference type="InterPro" id="IPR006195">
    <property type="entry name" value="aa-tRNA-synth_II"/>
</dbReference>
<dbReference type="InterPro" id="IPR045864">
    <property type="entry name" value="aa-tRNA-synth_II/BPL/LPL"/>
</dbReference>
<dbReference type="SUPFAM" id="SSF55681">
    <property type="entry name" value="Class II aaRS and biotin synthetases"/>
    <property type="match status" value="1"/>
</dbReference>
<dbReference type="InterPro" id="IPR036621">
    <property type="entry name" value="Anticodon-bd_dom_sf"/>
</dbReference>
<proteinExistence type="predicted"/>
<dbReference type="GO" id="GO:0006433">
    <property type="term" value="P:prolyl-tRNA aminoacylation"/>
    <property type="evidence" value="ECO:0007669"/>
    <property type="project" value="TreeGrafter"/>
</dbReference>
<organism evidence="6 7">
    <name type="scientific">Pseudolycoriella hygida</name>
    <dbReference type="NCBI Taxonomy" id="35572"/>
    <lineage>
        <taxon>Eukaryota</taxon>
        <taxon>Metazoa</taxon>
        <taxon>Ecdysozoa</taxon>
        <taxon>Arthropoda</taxon>
        <taxon>Hexapoda</taxon>
        <taxon>Insecta</taxon>
        <taxon>Pterygota</taxon>
        <taxon>Neoptera</taxon>
        <taxon>Endopterygota</taxon>
        <taxon>Diptera</taxon>
        <taxon>Nematocera</taxon>
        <taxon>Sciaroidea</taxon>
        <taxon>Sciaridae</taxon>
        <taxon>Pseudolycoriella</taxon>
    </lineage>
</organism>
<dbReference type="Gene3D" id="3.40.50.800">
    <property type="entry name" value="Anticodon-binding domain"/>
    <property type="match status" value="1"/>
</dbReference>
<feature type="domain" description="Aminoacyl-transfer RNA synthetases class-II family profile" evidence="5">
    <location>
        <begin position="1"/>
        <end position="192"/>
    </location>
</feature>
<dbReference type="GO" id="GO:0005524">
    <property type="term" value="F:ATP binding"/>
    <property type="evidence" value="ECO:0007669"/>
    <property type="project" value="UniProtKB-KW"/>
</dbReference>
<evidence type="ECO:0000256" key="3">
    <source>
        <dbReference type="ARBA" id="ARBA00022840"/>
    </source>
</evidence>
<keyword evidence="4" id="KW-0030">Aminoacyl-tRNA synthetase</keyword>
<evidence type="ECO:0000256" key="1">
    <source>
        <dbReference type="ARBA" id="ARBA00022598"/>
    </source>
</evidence>
<dbReference type="SUPFAM" id="SSF52954">
    <property type="entry name" value="Class II aaRS ABD-related"/>
    <property type="match status" value="1"/>
</dbReference>
<dbReference type="Pfam" id="PF00587">
    <property type="entry name" value="tRNA-synt_2b"/>
    <property type="match status" value="1"/>
</dbReference>
<reference evidence="6" key="1">
    <citation type="submission" date="2022-07" db="EMBL/GenBank/DDBJ databases">
        <authorList>
            <person name="Trinca V."/>
            <person name="Uliana J.V.C."/>
            <person name="Torres T.T."/>
            <person name="Ward R.J."/>
            <person name="Monesi N."/>
        </authorList>
    </citation>
    <scope>NUCLEOTIDE SEQUENCE</scope>
    <source>
        <strain evidence="6">HSMRA1968</strain>
        <tissue evidence="6">Whole embryos</tissue>
    </source>
</reference>
<dbReference type="GO" id="GO:0005739">
    <property type="term" value="C:mitochondrion"/>
    <property type="evidence" value="ECO:0007669"/>
    <property type="project" value="TreeGrafter"/>
</dbReference>
<dbReference type="Proteomes" id="UP001151699">
    <property type="component" value="Unassembled WGS sequence"/>
</dbReference>
<keyword evidence="2" id="KW-0547">Nucleotide-binding</keyword>